<keyword evidence="2" id="KW-0472">Membrane</keyword>
<dbReference type="AlphaFoldDB" id="A0ABD3GIB9"/>
<dbReference type="InterPro" id="IPR035892">
    <property type="entry name" value="C2_domain_sf"/>
</dbReference>
<sequence>MGKNVQVRGVGNLQVVVVEGKNFAVKETGRSCLDSCVELLIGEQQVSVIDEDHFFGREVLTGRAVIAIKDLIGCGKQVLWIHVKNLDNINVGEVCLTLRYYDHRSSGDKVSNPFGLKALVASSEASSSRNIKLITEEGVQWRSVEVLKNTEPEELLTPIVLIDERGETYPSLSSSNVKVEHTPKNKIATEKDDSEKAENKILRPRSYACQYKMLTFTGTMVTILMAFIIGNSQKKRPQDQQQVRLGKMGICYA</sequence>
<dbReference type="SUPFAM" id="SSF49562">
    <property type="entry name" value="C2 domain (Calcium/lipid-binding domain, CaLB)"/>
    <property type="match status" value="1"/>
</dbReference>
<evidence type="ECO:0000256" key="1">
    <source>
        <dbReference type="SAM" id="MobiDB-lite"/>
    </source>
</evidence>
<comment type="caution">
    <text evidence="3">The sequence shown here is derived from an EMBL/GenBank/DDBJ whole genome shotgun (WGS) entry which is preliminary data.</text>
</comment>
<proteinExistence type="predicted"/>
<keyword evidence="2" id="KW-1133">Transmembrane helix</keyword>
<evidence type="ECO:0000313" key="4">
    <source>
        <dbReference type="Proteomes" id="UP001633002"/>
    </source>
</evidence>
<feature type="transmembrane region" description="Helical" evidence="2">
    <location>
        <begin position="211"/>
        <end position="230"/>
    </location>
</feature>
<keyword evidence="4" id="KW-1185">Reference proteome</keyword>
<gene>
    <name evidence="3" type="ORF">R1sor_020726</name>
</gene>
<organism evidence="3 4">
    <name type="scientific">Riccia sorocarpa</name>
    <dbReference type="NCBI Taxonomy" id="122646"/>
    <lineage>
        <taxon>Eukaryota</taxon>
        <taxon>Viridiplantae</taxon>
        <taxon>Streptophyta</taxon>
        <taxon>Embryophyta</taxon>
        <taxon>Marchantiophyta</taxon>
        <taxon>Marchantiopsida</taxon>
        <taxon>Marchantiidae</taxon>
        <taxon>Marchantiales</taxon>
        <taxon>Ricciaceae</taxon>
        <taxon>Riccia</taxon>
    </lineage>
</organism>
<feature type="compositionally biased region" description="Basic and acidic residues" evidence="1">
    <location>
        <begin position="178"/>
        <end position="198"/>
    </location>
</feature>
<dbReference type="Proteomes" id="UP001633002">
    <property type="component" value="Unassembled WGS sequence"/>
</dbReference>
<evidence type="ECO:0000313" key="3">
    <source>
        <dbReference type="EMBL" id="KAL3677770.1"/>
    </source>
</evidence>
<accession>A0ABD3GIB9</accession>
<reference evidence="3 4" key="1">
    <citation type="submission" date="2024-09" db="EMBL/GenBank/DDBJ databases">
        <title>Chromosome-scale assembly of Riccia sorocarpa.</title>
        <authorList>
            <person name="Paukszto L."/>
        </authorList>
    </citation>
    <scope>NUCLEOTIDE SEQUENCE [LARGE SCALE GENOMIC DNA]</scope>
    <source>
        <strain evidence="3">LP-2024</strain>
        <tissue evidence="3">Aerial parts of the thallus</tissue>
    </source>
</reference>
<evidence type="ECO:0000256" key="2">
    <source>
        <dbReference type="SAM" id="Phobius"/>
    </source>
</evidence>
<keyword evidence="2" id="KW-0812">Transmembrane</keyword>
<name>A0ABD3GIB9_9MARC</name>
<dbReference type="EMBL" id="JBJQOH010000007">
    <property type="protein sequence ID" value="KAL3677770.1"/>
    <property type="molecule type" value="Genomic_DNA"/>
</dbReference>
<protein>
    <submittedName>
        <fullName evidence="3">Uncharacterized protein</fullName>
    </submittedName>
</protein>
<feature type="region of interest" description="Disordered" evidence="1">
    <location>
        <begin position="172"/>
        <end position="198"/>
    </location>
</feature>